<evidence type="ECO:0000256" key="2">
    <source>
        <dbReference type="ARBA" id="ARBA00023002"/>
    </source>
</evidence>
<feature type="compositionally biased region" description="Polar residues" evidence="3">
    <location>
        <begin position="9"/>
        <end position="23"/>
    </location>
</feature>
<dbReference type="InterPro" id="IPR036291">
    <property type="entry name" value="NAD(P)-bd_dom_sf"/>
</dbReference>
<name>A0ABR1YP40_9PEZI</name>
<comment type="similarity">
    <text evidence="1">Belongs to the short-chain dehydrogenases/reductases (SDR) family.</text>
</comment>
<evidence type="ECO:0000313" key="5">
    <source>
        <dbReference type="Proteomes" id="UP001492380"/>
    </source>
</evidence>
<dbReference type="PANTHER" id="PTHR43115:SF4">
    <property type="entry name" value="DEHYDROGENASE_REDUCTASE SDR FAMILY MEMBER 11"/>
    <property type="match status" value="1"/>
</dbReference>
<dbReference type="PANTHER" id="PTHR43115">
    <property type="entry name" value="DEHYDROGENASE/REDUCTASE SDR FAMILY MEMBER 11"/>
    <property type="match status" value="1"/>
</dbReference>
<dbReference type="Gene3D" id="3.40.50.720">
    <property type="entry name" value="NAD(P)-binding Rossmann-like Domain"/>
    <property type="match status" value="1"/>
</dbReference>
<gene>
    <name evidence="4" type="ORF">HDK90DRAFT_488539</name>
</gene>
<keyword evidence="2" id="KW-0560">Oxidoreductase</keyword>
<dbReference type="Proteomes" id="UP001492380">
    <property type="component" value="Unassembled WGS sequence"/>
</dbReference>
<evidence type="ECO:0000313" key="4">
    <source>
        <dbReference type="EMBL" id="KAK8234089.1"/>
    </source>
</evidence>
<evidence type="ECO:0000256" key="1">
    <source>
        <dbReference type="ARBA" id="ARBA00006484"/>
    </source>
</evidence>
<keyword evidence="5" id="KW-1185">Reference proteome</keyword>
<comment type="caution">
    <text evidence="4">The sequence shown here is derived from an EMBL/GenBank/DDBJ whole genome shotgun (WGS) entry which is preliminary data.</text>
</comment>
<reference evidence="4 5" key="1">
    <citation type="submission" date="2024-04" db="EMBL/GenBank/DDBJ databases">
        <title>Phyllosticta paracitricarpa is synonymous to the EU quarantine fungus P. citricarpa based on phylogenomic analyses.</title>
        <authorList>
            <consortium name="Lawrence Berkeley National Laboratory"/>
            <person name="Van Ingen-Buijs V.A."/>
            <person name="Van Westerhoven A.C."/>
            <person name="Haridas S."/>
            <person name="Skiadas P."/>
            <person name="Martin F."/>
            <person name="Groenewald J.Z."/>
            <person name="Crous P.W."/>
            <person name="Seidl M.F."/>
        </authorList>
    </citation>
    <scope>NUCLEOTIDE SEQUENCE [LARGE SCALE GENOMIC DNA]</scope>
    <source>
        <strain evidence="4 5">CBS 123374</strain>
    </source>
</reference>
<dbReference type="InterPro" id="IPR002347">
    <property type="entry name" value="SDR_fam"/>
</dbReference>
<accession>A0ABR1YP40</accession>
<proteinExistence type="inferred from homology"/>
<dbReference type="Pfam" id="PF00106">
    <property type="entry name" value="adh_short"/>
    <property type="match status" value="1"/>
</dbReference>
<sequence>MTAPPVSLRNFTPTLHSEPSSQLLPANNPLPHAFSVVVIGASRGVGAGIAAAYAKAGATLLVLAARNTDDLASVASSIPPGKTKILTHHCDVSSSASVKALAAYVRAQLAEHSLSRLDACIYNSGFSGQVQLSITDGDPDDGQWETAFDINTLGTYRAAHYFVPLIHGEGEQATSDALAPGAFIAVGSFASLITTGIIANSKYCISKFAQIRVVEHLAEQFGRGEVEEPGIEGPKRRLLAVSVHPGAVNTQMARDSCPPEFYSYLTDSPDLCGAFCVWLMRDPERVMWLNGRLLSAKWDPEELLAKKQEVVEGDLLKFEAVTSK</sequence>
<dbReference type="EMBL" id="JBBWRZ010000006">
    <property type="protein sequence ID" value="KAK8234089.1"/>
    <property type="molecule type" value="Genomic_DNA"/>
</dbReference>
<dbReference type="SUPFAM" id="SSF51735">
    <property type="entry name" value="NAD(P)-binding Rossmann-fold domains"/>
    <property type="match status" value="1"/>
</dbReference>
<feature type="region of interest" description="Disordered" evidence="3">
    <location>
        <begin position="1"/>
        <end position="23"/>
    </location>
</feature>
<organism evidence="4 5">
    <name type="scientific">Phyllosticta capitalensis</name>
    <dbReference type="NCBI Taxonomy" id="121624"/>
    <lineage>
        <taxon>Eukaryota</taxon>
        <taxon>Fungi</taxon>
        <taxon>Dikarya</taxon>
        <taxon>Ascomycota</taxon>
        <taxon>Pezizomycotina</taxon>
        <taxon>Dothideomycetes</taxon>
        <taxon>Dothideomycetes incertae sedis</taxon>
        <taxon>Botryosphaeriales</taxon>
        <taxon>Phyllostictaceae</taxon>
        <taxon>Phyllosticta</taxon>
    </lineage>
</organism>
<evidence type="ECO:0000256" key="3">
    <source>
        <dbReference type="SAM" id="MobiDB-lite"/>
    </source>
</evidence>
<dbReference type="PRINTS" id="PR00081">
    <property type="entry name" value="GDHRDH"/>
</dbReference>
<dbReference type="CDD" id="cd05233">
    <property type="entry name" value="SDR_c"/>
    <property type="match status" value="1"/>
</dbReference>
<protein>
    <submittedName>
        <fullName evidence="4">Short-chain dehydrogenases/reductase</fullName>
    </submittedName>
</protein>